<evidence type="ECO:0000256" key="24">
    <source>
        <dbReference type="PIRSR" id="PIRSR613273-3"/>
    </source>
</evidence>
<dbReference type="InterPro" id="IPR013273">
    <property type="entry name" value="ADAMTS/ADAMTS-like"/>
</dbReference>
<evidence type="ECO:0000256" key="27">
    <source>
        <dbReference type="SAM" id="SignalP"/>
    </source>
</evidence>
<evidence type="ECO:0000256" key="5">
    <source>
        <dbReference type="ARBA" id="ARBA00022685"/>
    </source>
</evidence>
<dbReference type="SUPFAM" id="SSF49854">
    <property type="entry name" value="Spermadhesin, CUB domain"/>
    <property type="match status" value="1"/>
</dbReference>
<evidence type="ECO:0000256" key="26">
    <source>
        <dbReference type="SAM" id="MobiDB-lite"/>
    </source>
</evidence>
<keyword evidence="6" id="KW-0356">Hemostasis</keyword>
<evidence type="ECO:0000256" key="25">
    <source>
        <dbReference type="PROSITE-ProRule" id="PRU00276"/>
    </source>
</evidence>
<feature type="binding site" evidence="23">
    <location>
        <position position="276"/>
    </location>
    <ligand>
        <name>Ca(2+)</name>
        <dbReference type="ChEBI" id="CHEBI:29108"/>
        <label>2</label>
    </ligand>
</feature>
<feature type="binding site" evidence="23">
    <location>
        <position position="157"/>
    </location>
    <ligand>
        <name>Ca(2+)</name>
        <dbReference type="ChEBI" id="CHEBI:29108"/>
        <label>1</label>
    </ligand>
</feature>
<evidence type="ECO:0000256" key="1">
    <source>
        <dbReference type="ARBA" id="ARBA00001913"/>
    </source>
</evidence>
<keyword evidence="30" id="KW-1185">Reference proteome</keyword>
<dbReference type="Pfam" id="PF19030">
    <property type="entry name" value="TSP1_ADAMTS"/>
    <property type="match status" value="5"/>
</dbReference>
<feature type="region of interest" description="Disordered" evidence="26">
    <location>
        <begin position="1184"/>
        <end position="1246"/>
    </location>
</feature>
<evidence type="ECO:0000256" key="2">
    <source>
        <dbReference type="ARBA" id="ARBA00004613"/>
    </source>
</evidence>
<feature type="chain" id="PRO_5029674248" description="A disintegrin and metalloproteinase with thrombospondin motifs 13" evidence="27">
    <location>
        <begin position="27"/>
        <end position="1460"/>
    </location>
</feature>
<feature type="binding site" evidence="23">
    <location>
        <position position="164"/>
    </location>
    <ligand>
        <name>Ca(2+)</name>
        <dbReference type="ChEBI" id="CHEBI:29108"/>
        <label>1</label>
    </ligand>
</feature>
<organism evidence="29 30">
    <name type="scientific">Rousettus aegyptiacus</name>
    <name type="common">Egyptian fruit bat</name>
    <name type="synonym">Pteropus aegyptiacus</name>
    <dbReference type="NCBI Taxonomy" id="9407"/>
    <lineage>
        <taxon>Eukaryota</taxon>
        <taxon>Metazoa</taxon>
        <taxon>Chordata</taxon>
        <taxon>Craniata</taxon>
        <taxon>Vertebrata</taxon>
        <taxon>Euteleostomi</taxon>
        <taxon>Mammalia</taxon>
        <taxon>Eutheria</taxon>
        <taxon>Laurasiatheria</taxon>
        <taxon>Chiroptera</taxon>
        <taxon>Yinpterochiroptera</taxon>
        <taxon>Pteropodoidea</taxon>
        <taxon>Pteropodidae</taxon>
        <taxon>Rousettinae</taxon>
        <taxon>Rousettus</taxon>
    </lineage>
</organism>
<keyword evidence="23" id="KW-0106">Calcium</keyword>
<gene>
    <name evidence="29" type="ORF">HJG63_000302</name>
</gene>
<comment type="function">
    <text evidence="18">Cleaves the vWF multimers in plasma into smaller forms thereby controlling vWF-mediated platelet thrombus formation.</text>
</comment>
<name>A0A7J8IF07_ROUAE</name>
<keyword evidence="9" id="KW-0677">Repeat</keyword>
<keyword evidence="8 27" id="KW-0732">Signal</keyword>
<dbReference type="InterPro" id="IPR000884">
    <property type="entry name" value="TSP1_rpt"/>
</dbReference>
<evidence type="ECO:0000256" key="3">
    <source>
        <dbReference type="ARBA" id="ARBA00022525"/>
    </source>
</evidence>
<evidence type="ECO:0000256" key="8">
    <source>
        <dbReference type="ARBA" id="ARBA00022729"/>
    </source>
</evidence>
<feature type="disulfide bond" evidence="24">
    <location>
        <begin position="314"/>
        <end position="339"/>
    </location>
</feature>
<evidence type="ECO:0000256" key="17">
    <source>
        <dbReference type="ARBA" id="ARBA00051979"/>
    </source>
</evidence>
<dbReference type="EC" id="3.4.24.87" evidence="19"/>
<keyword evidence="4" id="KW-0645">Protease</keyword>
<evidence type="ECO:0000313" key="30">
    <source>
        <dbReference type="Proteomes" id="UP000593571"/>
    </source>
</evidence>
<dbReference type="FunFam" id="2.20.100.10:FF:000009">
    <property type="entry name" value="ADAMTS-like protein 3 isoform A"/>
    <property type="match status" value="1"/>
</dbReference>
<dbReference type="InterPro" id="IPR036383">
    <property type="entry name" value="TSP1_rpt_sf"/>
</dbReference>
<feature type="binding site" evidence="23">
    <location>
        <position position="157"/>
    </location>
    <ligand>
        <name>Ca(2+)</name>
        <dbReference type="ChEBI" id="CHEBI:29108"/>
        <label>2</label>
    </ligand>
</feature>
<keyword evidence="13" id="KW-0094">Blood coagulation</keyword>
<dbReference type="GO" id="GO:0046872">
    <property type="term" value="F:metal ion binding"/>
    <property type="evidence" value="ECO:0007669"/>
    <property type="project" value="UniProtKB-KW"/>
</dbReference>
<accession>A0A7J8IF07</accession>
<comment type="catalytic activity">
    <reaction evidence="17">
        <text>The enzyme cleaves the von Willebrand factor at bond 842-Tyr-|-Met-843 within the A2 domain.</text>
        <dbReference type="EC" id="3.4.24.87"/>
    </reaction>
</comment>
<keyword evidence="10" id="KW-0378">Hydrolase</keyword>
<dbReference type="EMBL" id="JACASE010000003">
    <property type="protein sequence ID" value="KAF6482908.1"/>
    <property type="molecule type" value="Genomic_DNA"/>
</dbReference>
<feature type="binding site" evidence="23">
    <location>
        <position position="74"/>
    </location>
    <ligand>
        <name>Ca(2+)</name>
        <dbReference type="ChEBI" id="CHEBI:29108"/>
        <label>2</label>
    </ligand>
</feature>
<dbReference type="Pfam" id="PF01421">
    <property type="entry name" value="Reprolysin"/>
    <property type="match status" value="1"/>
</dbReference>
<dbReference type="Gene3D" id="2.60.120.830">
    <property type="match status" value="1"/>
</dbReference>
<dbReference type="Gene3D" id="2.20.100.10">
    <property type="entry name" value="Thrombospondin type-1 (TSP1) repeat"/>
    <property type="match status" value="5"/>
</dbReference>
<dbReference type="SMART" id="SM00209">
    <property type="entry name" value="TSP1"/>
    <property type="match status" value="6"/>
</dbReference>
<evidence type="ECO:0000259" key="28">
    <source>
        <dbReference type="PROSITE" id="PS50215"/>
    </source>
</evidence>
<comment type="caution">
    <text evidence="25">Lacks conserved residue(s) required for the propagation of feature annotation.</text>
</comment>
<feature type="active site" evidence="22 25">
    <location>
        <position position="216"/>
    </location>
</feature>
<dbReference type="InterPro" id="IPR001590">
    <property type="entry name" value="Peptidase_M12B"/>
</dbReference>
<dbReference type="PANTHER" id="PTHR13723:SF20">
    <property type="entry name" value="A DISINTEGRIN AND METALLOPROTEINASE WITH THROMBOSPONDIN MOTIFS 13"/>
    <property type="match status" value="1"/>
</dbReference>
<feature type="region of interest" description="Disordered" evidence="26">
    <location>
        <begin position="852"/>
        <end position="879"/>
    </location>
</feature>
<feature type="disulfide bond" evidence="24 25">
    <location>
        <begin position="193"/>
        <end position="273"/>
    </location>
</feature>
<dbReference type="Gene3D" id="3.40.1620.60">
    <property type="match status" value="1"/>
</dbReference>
<dbReference type="GO" id="GO:0005576">
    <property type="term" value="C:extracellular region"/>
    <property type="evidence" value="ECO:0007669"/>
    <property type="project" value="UniProtKB-SubCell"/>
</dbReference>
<feature type="binding site" evidence="23 25">
    <location>
        <position position="215"/>
    </location>
    <ligand>
        <name>Zn(2+)</name>
        <dbReference type="ChEBI" id="CHEBI:29105"/>
        <note>catalytic</note>
    </ligand>
</feature>
<feature type="disulfide bond" evidence="24">
    <location>
        <begin position="324"/>
        <end position="358"/>
    </location>
</feature>
<dbReference type="PROSITE" id="PS50215">
    <property type="entry name" value="ADAM_MEPRO"/>
    <property type="match status" value="1"/>
</dbReference>
<dbReference type="InterPro" id="IPR050439">
    <property type="entry name" value="ADAMTS_ADAMTS-like"/>
</dbReference>
<feature type="disulfide bond" evidence="24">
    <location>
        <begin position="392"/>
        <end position="430"/>
    </location>
</feature>
<dbReference type="FunFam" id="2.20.100.10:FF:000005">
    <property type="entry name" value="ADAM metallopeptidase with thrombospondin type 1 motif 9"/>
    <property type="match status" value="1"/>
</dbReference>
<keyword evidence="5" id="KW-0165">Cleavage on pair of basic residues</keyword>
<keyword evidence="12" id="KW-0482">Metalloprotease</keyword>
<sequence>MSELRPWGRCVWGILTSAFLLLSCRGLPDVQQRFLQALEPEEVTSYFGPDATLGGRPSPRPPRHDAERSVLHLELLVAVGPDVHRAHEEDTERYVLTNLNMGSELLRDPSLGAQFRVHLVKMIILTQPEDAPNITANITSSLLSVCEWSRTVNPEDDTDPGHADLVLYITRFDLELPDGNRQVRGVTQLGGVCSSSWSCVITEDTGFDLGVTIAHEIGHSFGLEHDGDPGGGCPARGHVMGADGAAPARGGPAWSACSRRQLSHLLSTGRARCVWDPPGPRSRPAGRPPEVHPGLYYGADEQCRVAFGPRAVACTFAREDLDMCQALSCHTEPLDQSSCSRLLVPLLDGTACGPEKWCFKGHCRSLAELTPMGAVHGHWSAWGPPSPCSRSCGGGVVTRRRQCNNPRPAFGGRACVGADLQAVMCNTQACTKTQLEFMAEQCAQTDRKPLYLSPGNASFYRWGAAVPYSRGDSLCRHMCWAVGESFIVRRGDSFLDGTRCVPSGPREDGALSLCVSGNCRTFGCDGRMDSQQVPDACQVCGGDNSSCSPQNGSFSGGRAGEYVTFLTLGPNLTGVYIANHRPLFTHLAVRVRGRYLVAGNTSISPSTAHPSPLEDSRVQYTVTLAEGRLPRLEELRIRGPTQEDVEIQVYKRYGEEYGDLARPDVTFTYFQPKQRRAWAWAAVRGSCSASCGAGLRWVTYSCLDQARSQRAEAALCGGGPRPEAWQEPCSPQPCPPHWAAGDFSPCSASCGGGLQERAVRCVGARGAVLTTLPPARCAALAPRPAEVDTCNPQPCPTGWEASDACSSACAADLATQNVTCVQEAGGPEAPVTAGPCSTDKPPALEPCTETACPPGGGHLDPQPPGEGTTSPLGSAGPGARATHVWTPVAGPCSVSCGRGLMELRFVCVDSGLRTPAQEELCDVASKPRSRRGVCRAAPCPARWETRALAPCPVTCGGGQLPLAVRCVRMDHGRAMPLPHSECWPAPRPGPREDCSPEPCPARWRYKLAACSVSCGGGVVRRMPYCARARGEDEDEEVLPDAQCRGLPRPRPQEACGLEPCPPRWKVMSLGPCSASCGLGTATRSVACVRLHHGQDAAVDEAACAALVRPRASIPCIVADCTYRWHVGTWTQCSVSCGDGIRRRRDTCLGPQAQGPMPADFCRHLPKPPTVQSCWAGPCTGQATLSPAPPEEAPAPGQTTAASAGAAPEWPQPRAGRLSPAPASQERVAESSACGRQHLEPTGTIDMRGPGRADCVVAIGRPLGEVVTLQVLESSLNCSAGEMLLLWGRLTWRKTCRKLSGTTFRSKANTLVVRQRRVRSGGGVLLRYSSRPAPGTFHRECDVQLFGPWGEIESPSMSADGRSTAGCRVFIDVAPRARIAVHALATHTGAGPGGAEASYVLIRDIHSLRTTTFQRQQAIYWESEGSQAEMEFSQGFLQTHSLRGQYWTLHSGAQEPGRALP</sequence>
<keyword evidence="14" id="KW-0865">Zymogen</keyword>
<evidence type="ECO:0000256" key="19">
    <source>
        <dbReference type="ARBA" id="ARBA00066859"/>
    </source>
</evidence>
<feature type="disulfide bond" evidence="24">
    <location>
        <begin position="303"/>
        <end position="329"/>
    </location>
</feature>
<dbReference type="PROSITE" id="PS50092">
    <property type="entry name" value="TSP1"/>
    <property type="match status" value="5"/>
</dbReference>
<dbReference type="GO" id="GO:0031012">
    <property type="term" value="C:extracellular matrix"/>
    <property type="evidence" value="ECO:0007669"/>
    <property type="project" value="TreeGrafter"/>
</dbReference>
<dbReference type="InterPro" id="IPR041645">
    <property type="entry name" value="ADAMTS_CR_2"/>
</dbReference>
<dbReference type="GO" id="GO:0004222">
    <property type="term" value="F:metalloendopeptidase activity"/>
    <property type="evidence" value="ECO:0007669"/>
    <property type="project" value="InterPro"/>
</dbReference>
<proteinExistence type="predicted"/>
<dbReference type="InterPro" id="IPR045371">
    <property type="entry name" value="ADAMTS_CR_3"/>
</dbReference>
<comment type="subcellular location">
    <subcellularLocation>
        <location evidence="2">Secreted</location>
    </subcellularLocation>
</comment>
<dbReference type="InterPro" id="IPR010294">
    <property type="entry name" value="ADAMTS_spacer1"/>
</dbReference>
<feature type="disulfide bond" evidence="24">
    <location>
        <begin position="403"/>
        <end position="415"/>
    </location>
</feature>
<keyword evidence="16" id="KW-0325">Glycoprotein</keyword>
<feature type="disulfide bond" evidence="24">
    <location>
        <begin position="388"/>
        <end position="425"/>
    </location>
</feature>
<dbReference type="PRINTS" id="PR01857">
    <property type="entry name" value="ADAMTSFAMILY"/>
</dbReference>
<keyword evidence="11 23" id="KW-0862">Zinc</keyword>
<protein>
    <recommendedName>
        <fullName evidence="20">A disintegrin and metalloproteinase with thrombospondin motifs 13</fullName>
        <ecNumber evidence="19">3.4.24.87</ecNumber>
    </recommendedName>
    <alternativeName>
        <fullName evidence="21">von Willebrand factor-cleaving protease</fullName>
    </alternativeName>
</protein>
<dbReference type="GO" id="GO:0030198">
    <property type="term" value="P:extracellular matrix organization"/>
    <property type="evidence" value="ECO:0007669"/>
    <property type="project" value="InterPro"/>
</dbReference>
<dbReference type="InterPro" id="IPR024079">
    <property type="entry name" value="MetalloPept_cat_dom_sf"/>
</dbReference>
<evidence type="ECO:0000256" key="21">
    <source>
        <dbReference type="ARBA" id="ARBA00080478"/>
    </source>
</evidence>
<dbReference type="FunFam" id="2.20.100.10:FF:000001">
    <property type="entry name" value="semaphorin-5A isoform X1"/>
    <property type="match status" value="1"/>
</dbReference>
<dbReference type="SUPFAM" id="SSF82895">
    <property type="entry name" value="TSP-1 type 1 repeat"/>
    <property type="match status" value="5"/>
</dbReference>
<dbReference type="FunFam" id="2.60.120.830:FF:000003">
    <property type="entry name" value="ADAM metallopeptidase with thrombospondin type 1 motif 13"/>
    <property type="match status" value="1"/>
</dbReference>
<keyword evidence="7 23" id="KW-0479">Metal-binding</keyword>
<evidence type="ECO:0000256" key="4">
    <source>
        <dbReference type="ARBA" id="ARBA00022670"/>
    </source>
</evidence>
<evidence type="ECO:0000256" key="9">
    <source>
        <dbReference type="ARBA" id="ARBA00022737"/>
    </source>
</evidence>
<dbReference type="Pfam" id="PF05986">
    <property type="entry name" value="ADAMTS_spacer1"/>
    <property type="match status" value="1"/>
</dbReference>
<evidence type="ECO:0000256" key="22">
    <source>
        <dbReference type="PIRSR" id="PIRSR613273-1"/>
    </source>
</evidence>
<evidence type="ECO:0000256" key="16">
    <source>
        <dbReference type="ARBA" id="ARBA00023180"/>
    </source>
</evidence>
<feature type="binding site" evidence="23 25">
    <location>
        <position position="219"/>
    </location>
    <ligand>
        <name>Zn(2+)</name>
        <dbReference type="ChEBI" id="CHEBI:29105"/>
        <note>catalytic</note>
    </ligand>
</feature>
<feature type="binding site" evidence="23">
    <location>
        <position position="74"/>
    </location>
    <ligand>
        <name>Ca(2+)</name>
        <dbReference type="ChEBI" id="CHEBI:29108"/>
        <label>1</label>
    </ligand>
</feature>
<dbReference type="Gene3D" id="3.40.390.10">
    <property type="entry name" value="Collagenase (Catalytic Domain)"/>
    <property type="match status" value="1"/>
</dbReference>
<dbReference type="InterPro" id="IPR035914">
    <property type="entry name" value="Sperma_CUB_dom_sf"/>
</dbReference>
<feature type="binding site" evidence="23">
    <location>
        <position position="273"/>
    </location>
    <ligand>
        <name>Ca(2+)</name>
        <dbReference type="ChEBI" id="CHEBI:29108"/>
        <label>1</label>
    </ligand>
</feature>
<dbReference type="SMART" id="SM00608">
    <property type="entry name" value="ACR"/>
    <property type="match status" value="1"/>
</dbReference>
<comment type="cofactor">
    <cofactor evidence="23">
        <name>Zn(2+)</name>
        <dbReference type="ChEBI" id="CHEBI:29105"/>
    </cofactor>
    <text evidence="23">Binds 1 zinc ion per subunit.</text>
</comment>
<dbReference type="SUPFAM" id="SSF55486">
    <property type="entry name" value="Metalloproteases ('zincins'), catalytic domain"/>
    <property type="match status" value="1"/>
</dbReference>
<dbReference type="CDD" id="cd04273">
    <property type="entry name" value="ZnMc_ADAMTS_like"/>
    <property type="match status" value="1"/>
</dbReference>
<evidence type="ECO:0000256" key="13">
    <source>
        <dbReference type="ARBA" id="ARBA00023084"/>
    </source>
</evidence>
<feature type="binding site" evidence="23 25">
    <location>
        <position position="225"/>
    </location>
    <ligand>
        <name>Zn(2+)</name>
        <dbReference type="ChEBI" id="CHEBI:29105"/>
        <note>catalytic</note>
    </ligand>
</feature>
<keyword evidence="15 24" id="KW-1015">Disulfide bond</keyword>
<evidence type="ECO:0000313" key="29">
    <source>
        <dbReference type="EMBL" id="KAF6482908.1"/>
    </source>
</evidence>
<evidence type="ECO:0000256" key="15">
    <source>
        <dbReference type="ARBA" id="ARBA00023157"/>
    </source>
</evidence>
<dbReference type="Pfam" id="PF00090">
    <property type="entry name" value="TSP_1"/>
    <property type="match status" value="1"/>
</dbReference>
<reference evidence="29 30" key="1">
    <citation type="journal article" date="2020" name="Nature">
        <title>Six reference-quality genomes reveal evolution of bat adaptations.</title>
        <authorList>
            <person name="Jebb D."/>
            <person name="Huang Z."/>
            <person name="Pippel M."/>
            <person name="Hughes G.M."/>
            <person name="Lavrichenko K."/>
            <person name="Devanna P."/>
            <person name="Winkler S."/>
            <person name="Jermiin L.S."/>
            <person name="Skirmuntt E.C."/>
            <person name="Katzourakis A."/>
            <person name="Burkitt-Gray L."/>
            <person name="Ray D.A."/>
            <person name="Sullivan K.A.M."/>
            <person name="Roscito J.G."/>
            <person name="Kirilenko B.M."/>
            <person name="Davalos L.M."/>
            <person name="Corthals A.P."/>
            <person name="Power M.L."/>
            <person name="Jones G."/>
            <person name="Ransome R.D."/>
            <person name="Dechmann D.K.N."/>
            <person name="Locatelli A.G."/>
            <person name="Puechmaille S.J."/>
            <person name="Fedrigo O."/>
            <person name="Jarvis E.D."/>
            <person name="Hiller M."/>
            <person name="Vernes S.C."/>
            <person name="Myers E.W."/>
            <person name="Teeling E.C."/>
        </authorList>
    </citation>
    <scope>NUCLEOTIDE SEQUENCE [LARGE SCALE GENOMIC DNA]</scope>
    <source>
        <strain evidence="29">MRouAeg1</strain>
        <tissue evidence="29">Muscle</tissue>
    </source>
</reference>
<feature type="disulfide bond" evidence="24">
    <location>
        <begin position="352"/>
        <end position="363"/>
    </location>
</feature>
<feature type="domain" description="Peptidase M12B" evidence="28">
    <location>
        <begin position="71"/>
        <end position="278"/>
    </location>
</feature>
<evidence type="ECO:0000256" key="20">
    <source>
        <dbReference type="ARBA" id="ARBA00068955"/>
    </source>
</evidence>
<dbReference type="GO" id="GO:0006508">
    <property type="term" value="P:proteolysis"/>
    <property type="evidence" value="ECO:0007669"/>
    <property type="project" value="UniProtKB-KW"/>
</dbReference>
<dbReference type="Proteomes" id="UP000593571">
    <property type="component" value="Unassembled WGS sequence"/>
</dbReference>
<comment type="caution">
    <text evidence="29">The sequence shown here is derived from an EMBL/GenBank/DDBJ whole genome shotgun (WGS) entry which is preliminary data.</text>
</comment>
<evidence type="ECO:0000256" key="14">
    <source>
        <dbReference type="ARBA" id="ARBA00023145"/>
    </source>
</evidence>
<evidence type="ECO:0000256" key="23">
    <source>
        <dbReference type="PIRSR" id="PIRSR613273-2"/>
    </source>
</evidence>
<feature type="region of interest" description="Disordered" evidence="26">
    <location>
        <begin position="46"/>
        <end position="65"/>
    </location>
</feature>
<dbReference type="InterPro" id="IPR006586">
    <property type="entry name" value="ADAM_Cys-rich"/>
</dbReference>
<dbReference type="PROSITE" id="PS51257">
    <property type="entry name" value="PROKAR_LIPOPROTEIN"/>
    <property type="match status" value="1"/>
</dbReference>
<evidence type="ECO:0000256" key="11">
    <source>
        <dbReference type="ARBA" id="ARBA00022833"/>
    </source>
</evidence>
<feature type="disulfide bond" evidence="25">
    <location>
        <begin position="233"/>
        <end position="257"/>
    </location>
</feature>
<feature type="disulfide bond" evidence="24">
    <location>
        <begin position="146"/>
        <end position="199"/>
    </location>
</feature>
<evidence type="ECO:0000256" key="10">
    <source>
        <dbReference type="ARBA" id="ARBA00022801"/>
    </source>
</evidence>
<feature type="signal peptide" evidence="27">
    <location>
        <begin position="1"/>
        <end position="26"/>
    </location>
</feature>
<evidence type="ECO:0000256" key="7">
    <source>
        <dbReference type="ARBA" id="ARBA00022723"/>
    </source>
</evidence>
<dbReference type="Pfam" id="PF19236">
    <property type="entry name" value="ADAMTS_CR_3"/>
    <property type="match status" value="1"/>
</dbReference>
<dbReference type="Pfam" id="PF17771">
    <property type="entry name" value="ADAMTS_CR_2"/>
    <property type="match status" value="1"/>
</dbReference>
<comment type="cofactor">
    <cofactor evidence="1">
        <name>Ca(2+)</name>
        <dbReference type="ChEBI" id="CHEBI:29108"/>
    </cofactor>
</comment>
<evidence type="ECO:0000256" key="18">
    <source>
        <dbReference type="ARBA" id="ARBA00058288"/>
    </source>
</evidence>
<dbReference type="GO" id="GO:0007596">
    <property type="term" value="P:blood coagulation"/>
    <property type="evidence" value="ECO:0007669"/>
    <property type="project" value="UniProtKB-KW"/>
</dbReference>
<evidence type="ECO:0000256" key="6">
    <source>
        <dbReference type="ARBA" id="ARBA00022696"/>
    </source>
</evidence>
<dbReference type="PANTHER" id="PTHR13723">
    <property type="entry name" value="ADAMTS A DISINTEGRIN AND METALLOPROTEASE WITH THROMBOSPONDIN MOTIFS PROTEASE"/>
    <property type="match status" value="1"/>
</dbReference>
<feature type="binding site" evidence="23">
    <location>
        <position position="276"/>
    </location>
    <ligand>
        <name>Ca(2+)</name>
        <dbReference type="ChEBI" id="CHEBI:29108"/>
        <label>1</label>
    </ligand>
</feature>
<keyword evidence="3" id="KW-0964">Secreted</keyword>
<evidence type="ECO:0000256" key="12">
    <source>
        <dbReference type="ARBA" id="ARBA00023049"/>
    </source>
</evidence>